<organism evidence="1">
    <name type="scientific">bioreactor metagenome</name>
    <dbReference type="NCBI Taxonomy" id="1076179"/>
    <lineage>
        <taxon>unclassified sequences</taxon>
        <taxon>metagenomes</taxon>
        <taxon>ecological metagenomes</taxon>
    </lineage>
</organism>
<proteinExistence type="predicted"/>
<gene>
    <name evidence="1" type="ORF">SDC9_114170</name>
</gene>
<dbReference type="GO" id="GO:0009055">
    <property type="term" value="F:electron transfer activity"/>
    <property type="evidence" value="ECO:0007669"/>
    <property type="project" value="InterPro"/>
</dbReference>
<reference evidence="1" key="1">
    <citation type="submission" date="2019-08" db="EMBL/GenBank/DDBJ databases">
        <authorList>
            <person name="Kucharzyk K."/>
            <person name="Murdoch R.W."/>
            <person name="Higgins S."/>
            <person name="Loffler F."/>
        </authorList>
    </citation>
    <scope>NUCLEOTIDE SEQUENCE</scope>
</reference>
<dbReference type="Gene3D" id="3.40.50.360">
    <property type="match status" value="1"/>
</dbReference>
<evidence type="ECO:0008006" key="2">
    <source>
        <dbReference type="Google" id="ProtNLM"/>
    </source>
</evidence>
<dbReference type="InterPro" id="IPR029039">
    <property type="entry name" value="Flavoprotein-like_sf"/>
</dbReference>
<dbReference type="PROSITE" id="PS00201">
    <property type="entry name" value="FLAVODOXIN"/>
    <property type="match status" value="1"/>
</dbReference>
<dbReference type="GO" id="GO:0010181">
    <property type="term" value="F:FMN binding"/>
    <property type="evidence" value="ECO:0007669"/>
    <property type="project" value="InterPro"/>
</dbReference>
<dbReference type="AlphaFoldDB" id="A0A645BP48"/>
<dbReference type="SUPFAM" id="SSF52218">
    <property type="entry name" value="Flavoproteins"/>
    <property type="match status" value="1"/>
</dbReference>
<name>A0A645BP48_9ZZZZ</name>
<protein>
    <recommendedName>
        <fullName evidence="2">Flavodoxin-like domain-containing protein</fullName>
    </recommendedName>
</protein>
<dbReference type="EMBL" id="VSSQ01021578">
    <property type="protein sequence ID" value="MPM67249.1"/>
    <property type="molecule type" value="Genomic_DNA"/>
</dbReference>
<evidence type="ECO:0000313" key="1">
    <source>
        <dbReference type="EMBL" id="MPM67249.1"/>
    </source>
</evidence>
<comment type="caution">
    <text evidence="1">The sequence shown here is derived from an EMBL/GenBank/DDBJ whole genome shotgun (WGS) entry which is preliminary data.</text>
</comment>
<dbReference type="InterPro" id="IPR001226">
    <property type="entry name" value="Flavodoxin_CS"/>
</dbReference>
<sequence>MKTLIIYYTFGGSTKKEADSIAKELGAATCQVKESHRRSILGAFIPGVFQAAGRKRVGIEPLQVDLREFDKIMIGCPIWAGYPAPAFNSIIDALPSGKDIELFFCSGGGGTPKSRQGTEEMIKSKDCKLLSYRDVFTNVAPEKMKK</sequence>
<accession>A0A645BP48</accession>